<name>A0A5B7FMW8_PORTR</name>
<proteinExistence type="predicted"/>
<evidence type="ECO:0000313" key="2">
    <source>
        <dbReference type="Proteomes" id="UP000324222"/>
    </source>
</evidence>
<keyword evidence="2" id="KW-1185">Reference proteome</keyword>
<accession>A0A5B7FMW8</accession>
<reference evidence="1 2" key="1">
    <citation type="submission" date="2019-05" db="EMBL/GenBank/DDBJ databases">
        <title>Another draft genome of Portunus trituberculatus and its Hox gene families provides insights of decapod evolution.</title>
        <authorList>
            <person name="Jeong J.-H."/>
            <person name="Song I."/>
            <person name="Kim S."/>
            <person name="Choi T."/>
            <person name="Kim D."/>
            <person name="Ryu S."/>
            <person name="Kim W."/>
        </authorList>
    </citation>
    <scope>NUCLEOTIDE SEQUENCE [LARGE SCALE GENOMIC DNA]</scope>
    <source>
        <tissue evidence="1">Muscle</tissue>
    </source>
</reference>
<organism evidence="1 2">
    <name type="scientific">Portunus trituberculatus</name>
    <name type="common">Swimming crab</name>
    <name type="synonym">Neptunus trituberculatus</name>
    <dbReference type="NCBI Taxonomy" id="210409"/>
    <lineage>
        <taxon>Eukaryota</taxon>
        <taxon>Metazoa</taxon>
        <taxon>Ecdysozoa</taxon>
        <taxon>Arthropoda</taxon>
        <taxon>Crustacea</taxon>
        <taxon>Multicrustacea</taxon>
        <taxon>Malacostraca</taxon>
        <taxon>Eumalacostraca</taxon>
        <taxon>Eucarida</taxon>
        <taxon>Decapoda</taxon>
        <taxon>Pleocyemata</taxon>
        <taxon>Brachyura</taxon>
        <taxon>Eubrachyura</taxon>
        <taxon>Portunoidea</taxon>
        <taxon>Portunidae</taxon>
        <taxon>Portuninae</taxon>
        <taxon>Portunus</taxon>
    </lineage>
</organism>
<dbReference type="AlphaFoldDB" id="A0A5B7FMW8"/>
<evidence type="ECO:0000313" key="1">
    <source>
        <dbReference type="EMBL" id="MPC47792.1"/>
    </source>
</evidence>
<protein>
    <submittedName>
        <fullName evidence="1">Uncharacterized protein</fullName>
    </submittedName>
</protein>
<dbReference type="Proteomes" id="UP000324222">
    <property type="component" value="Unassembled WGS sequence"/>
</dbReference>
<sequence>MALVFTGFSYHQYHPSSSSVLASPFTRISWKYESNKQQAAVHLATTTALPTPTAAPTRLTHELCKLLDYERKRSRCRRKCDQVQLKTMDRRGVLDQLGWSQVELLAEPGGS</sequence>
<dbReference type="EMBL" id="VSRR010007923">
    <property type="protein sequence ID" value="MPC47792.1"/>
    <property type="molecule type" value="Genomic_DNA"/>
</dbReference>
<comment type="caution">
    <text evidence="1">The sequence shown here is derived from an EMBL/GenBank/DDBJ whole genome shotgun (WGS) entry which is preliminary data.</text>
</comment>
<gene>
    <name evidence="1" type="ORF">E2C01_041549</name>
</gene>